<dbReference type="Gene3D" id="3.30.450.40">
    <property type="match status" value="1"/>
</dbReference>
<keyword evidence="2" id="KW-0238">DNA-binding</keyword>
<accession>A0ABD5YQV2</accession>
<evidence type="ECO:0000256" key="2">
    <source>
        <dbReference type="ARBA" id="ARBA00023125"/>
    </source>
</evidence>
<name>A0ABD5YQV2_9EURY</name>
<dbReference type="InterPro" id="IPR005471">
    <property type="entry name" value="Tscrpt_reg_IclR_N"/>
</dbReference>
<evidence type="ECO:0000313" key="6">
    <source>
        <dbReference type="EMBL" id="MFC7190013.1"/>
    </source>
</evidence>
<evidence type="ECO:0000256" key="1">
    <source>
        <dbReference type="ARBA" id="ARBA00023015"/>
    </source>
</evidence>
<proteinExistence type="predicted"/>
<dbReference type="InterPro" id="IPR050707">
    <property type="entry name" value="HTH_MetabolicPath_Reg"/>
</dbReference>
<dbReference type="PROSITE" id="PS51078">
    <property type="entry name" value="ICLR_ED"/>
    <property type="match status" value="1"/>
</dbReference>
<dbReference type="AlphaFoldDB" id="A0ABD5YQV2"/>
<organism evidence="6 7">
    <name type="scientific">Halocatena marina</name>
    <dbReference type="NCBI Taxonomy" id="2934937"/>
    <lineage>
        <taxon>Archaea</taxon>
        <taxon>Methanobacteriati</taxon>
        <taxon>Methanobacteriota</taxon>
        <taxon>Stenosarchaea group</taxon>
        <taxon>Halobacteria</taxon>
        <taxon>Halobacteriales</taxon>
        <taxon>Natronomonadaceae</taxon>
        <taxon>Halocatena</taxon>
    </lineage>
</organism>
<dbReference type="Gene3D" id="1.10.10.10">
    <property type="entry name" value="Winged helix-like DNA-binding domain superfamily/Winged helix DNA-binding domain"/>
    <property type="match status" value="1"/>
</dbReference>
<evidence type="ECO:0000259" key="5">
    <source>
        <dbReference type="PROSITE" id="PS51078"/>
    </source>
</evidence>
<evidence type="ECO:0000259" key="4">
    <source>
        <dbReference type="PROSITE" id="PS51077"/>
    </source>
</evidence>
<feature type="domain" description="HTH iclR-type" evidence="4">
    <location>
        <begin position="9"/>
        <end position="68"/>
    </location>
</feature>
<comment type="caution">
    <text evidence="6">The sequence shown here is derived from an EMBL/GenBank/DDBJ whole genome shotgun (WGS) entry which is preliminary data.</text>
</comment>
<dbReference type="EMBL" id="JBHTAX010000001">
    <property type="protein sequence ID" value="MFC7190013.1"/>
    <property type="molecule type" value="Genomic_DNA"/>
</dbReference>
<dbReference type="PANTHER" id="PTHR30136:SF35">
    <property type="entry name" value="HTH-TYPE TRANSCRIPTIONAL REGULATOR RV1719"/>
    <property type="match status" value="1"/>
</dbReference>
<dbReference type="Pfam" id="PF01614">
    <property type="entry name" value="IclR_C"/>
    <property type="match status" value="1"/>
</dbReference>
<evidence type="ECO:0000256" key="3">
    <source>
        <dbReference type="ARBA" id="ARBA00023163"/>
    </source>
</evidence>
<dbReference type="GO" id="GO:0003677">
    <property type="term" value="F:DNA binding"/>
    <property type="evidence" value="ECO:0007669"/>
    <property type="project" value="UniProtKB-KW"/>
</dbReference>
<dbReference type="InterPro" id="IPR036390">
    <property type="entry name" value="WH_DNA-bd_sf"/>
</dbReference>
<dbReference type="Pfam" id="PF09339">
    <property type="entry name" value="HTH_IclR"/>
    <property type="match status" value="1"/>
</dbReference>
<evidence type="ECO:0000313" key="7">
    <source>
        <dbReference type="Proteomes" id="UP001596417"/>
    </source>
</evidence>
<gene>
    <name evidence="6" type="ORF">ACFQL7_09195</name>
</gene>
<dbReference type="GO" id="GO:0006355">
    <property type="term" value="P:regulation of DNA-templated transcription"/>
    <property type="evidence" value="ECO:0007669"/>
    <property type="project" value="UniProtKB-ARBA"/>
</dbReference>
<keyword evidence="7" id="KW-1185">Reference proteome</keyword>
<dbReference type="SUPFAM" id="SSF55781">
    <property type="entry name" value="GAF domain-like"/>
    <property type="match status" value="1"/>
</dbReference>
<dbReference type="GeneID" id="76199584"/>
<keyword evidence="3" id="KW-0804">Transcription</keyword>
<dbReference type="SMART" id="SM00346">
    <property type="entry name" value="HTH_ICLR"/>
    <property type="match status" value="1"/>
</dbReference>
<sequence length="253" mass="27846">MTREPNTAVRTTARSLDIIETLRKLDGARLTEVASHLDLPDSTVHNHLTTLVQRGYVVRNANTYSVSFRFLDVGEYARSRRKIYQVGRSEIDELADKTEKAANLLVEEDGSGVFLYNARATDGVPLDIHPGKHVGLHVTAPGKAILAHLPERRIESILDQHGLSSRTPETITTTDELFEELNKIRDVGYAISDEERIRGVRSIAVAIKNENGQVIGAIGVAGPASQISESPAELLLEDISRTKNIIELKLAHS</sequence>
<protein>
    <submittedName>
        <fullName evidence="6">IclR family transcriptional regulator</fullName>
    </submittedName>
</protein>
<dbReference type="InterPro" id="IPR036388">
    <property type="entry name" value="WH-like_DNA-bd_sf"/>
</dbReference>
<dbReference type="InterPro" id="IPR029016">
    <property type="entry name" value="GAF-like_dom_sf"/>
</dbReference>
<reference evidence="6 7" key="1">
    <citation type="journal article" date="2019" name="Int. J. Syst. Evol. Microbiol.">
        <title>The Global Catalogue of Microorganisms (GCM) 10K type strain sequencing project: providing services to taxonomists for standard genome sequencing and annotation.</title>
        <authorList>
            <consortium name="The Broad Institute Genomics Platform"/>
            <consortium name="The Broad Institute Genome Sequencing Center for Infectious Disease"/>
            <person name="Wu L."/>
            <person name="Ma J."/>
        </authorList>
    </citation>
    <scope>NUCLEOTIDE SEQUENCE [LARGE SCALE GENOMIC DNA]</scope>
    <source>
        <strain evidence="6 7">RDMS1</strain>
    </source>
</reference>
<dbReference type="InterPro" id="IPR014757">
    <property type="entry name" value="Tscrpt_reg_IclR_C"/>
</dbReference>
<feature type="domain" description="IclR-ED" evidence="5">
    <location>
        <begin position="69"/>
        <end position="252"/>
    </location>
</feature>
<dbReference type="Proteomes" id="UP001596417">
    <property type="component" value="Unassembled WGS sequence"/>
</dbReference>
<keyword evidence="1" id="KW-0805">Transcription regulation</keyword>
<dbReference type="SUPFAM" id="SSF46785">
    <property type="entry name" value="Winged helix' DNA-binding domain"/>
    <property type="match status" value="1"/>
</dbReference>
<dbReference type="PROSITE" id="PS51077">
    <property type="entry name" value="HTH_ICLR"/>
    <property type="match status" value="1"/>
</dbReference>
<dbReference type="RefSeq" id="WP_264554629.1">
    <property type="nucleotide sequence ID" value="NZ_CP109979.1"/>
</dbReference>
<dbReference type="PANTHER" id="PTHR30136">
    <property type="entry name" value="HELIX-TURN-HELIX TRANSCRIPTIONAL REGULATOR, ICLR FAMILY"/>
    <property type="match status" value="1"/>
</dbReference>